<name>A0A1J1HWZ8_9DIPT</name>
<dbReference type="EMBL" id="CVRI01000020">
    <property type="protein sequence ID" value="CRK90657.1"/>
    <property type="molecule type" value="Genomic_DNA"/>
</dbReference>
<gene>
    <name evidence="1" type="ORF">CLUMA_CG004358</name>
</gene>
<accession>A0A1J1HWZ8</accession>
<dbReference type="Proteomes" id="UP000183832">
    <property type="component" value="Unassembled WGS sequence"/>
</dbReference>
<proteinExistence type="predicted"/>
<evidence type="ECO:0000313" key="2">
    <source>
        <dbReference type="Proteomes" id="UP000183832"/>
    </source>
</evidence>
<keyword evidence="2" id="KW-1185">Reference proteome</keyword>
<evidence type="ECO:0000313" key="1">
    <source>
        <dbReference type="EMBL" id="CRK90657.1"/>
    </source>
</evidence>
<protein>
    <submittedName>
        <fullName evidence="1">CLUMA_CG004358, isoform A</fullName>
    </submittedName>
</protein>
<sequence length="165" mass="18878">MKRNKFHKLYSMMSTSAKKLSPLEWKESLDILRGFPYPYSSPFEFFIKKTLQCIWLKKLVSVCASKNLNEMNLNECRKSLFMKKLLGGSLSLTKVTYESVDGAVLGNQTCVEQFHCIIFPRIVINLHCFLLELKQCCLSFLPSISDGEKGSIFLTTISTTSKKEK</sequence>
<dbReference type="AlphaFoldDB" id="A0A1J1HWZ8"/>
<organism evidence="1 2">
    <name type="scientific">Clunio marinus</name>
    <dbReference type="NCBI Taxonomy" id="568069"/>
    <lineage>
        <taxon>Eukaryota</taxon>
        <taxon>Metazoa</taxon>
        <taxon>Ecdysozoa</taxon>
        <taxon>Arthropoda</taxon>
        <taxon>Hexapoda</taxon>
        <taxon>Insecta</taxon>
        <taxon>Pterygota</taxon>
        <taxon>Neoptera</taxon>
        <taxon>Endopterygota</taxon>
        <taxon>Diptera</taxon>
        <taxon>Nematocera</taxon>
        <taxon>Chironomoidea</taxon>
        <taxon>Chironomidae</taxon>
        <taxon>Clunio</taxon>
    </lineage>
</organism>
<reference evidence="1 2" key="1">
    <citation type="submission" date="2015-04" db="EMBL/GenBank/DDBJ databases">
        <authorList>
            <person name="Syromyatnikov M.Y."/>
            <person name="Popov V.N."/>
        </authorList>
    </citation>
    <scope>NUCLEOTIDE SEQUENCE [LARGE SCALE GENOMIC DNA]</scope>
</reference>